<keyword evidence="6 7" id="KW-0472">Membrane</keyword>
<accession>A0A1F8DUT2</accession>
<comment type="similarity">
    <text evidence="2">Belongs to the GSP F family.</text>
</comment>
<evidence type="ECO:0000259" key="8">
    <source>
        <dbReference type="Pfam" id="PF00482"/>
    </source>
</evidence>
<keyword evidence="4 7" id="KW-0812">Transmembrane</keyword>
<dbReference type="STRING" id="1802556.A2999_01660"/>
<evidence type="ECO:0000256" key="4">
    <source>
        <dbReference type="ARBA" id="ARBA00022692"/>
    </source>
</evidence>
<dbReference type="PANTHER" id="PTHR30012:SF0">
    <property type="entry name" value="TYPE II SECRETION SYSTEM PROTEIN F-RELATED"/>
    <property type="match status" value="1"/>
</dbReference>
<feature type="transmembrane region" description="Helical" evidence="7">
    <location>
        <begin position="376"/>
        <end position="400"/>
    </location>
</feature>
<keyword evidence="3" id="KW-1003">Cell membrane</keyword>
<dbReference type="Proteomes" id="UP000178798">
    <property type="component" value="Unassembled WGS sequence"/>
</dbReference>
<evidence type="ECO:0000256" key="1">
    <source>
        <dbReference type="ARBA" id="ARBA00004651"/>
    </source>
</evidence>
<evidence type="ECO:0000256" key="6">
    <source>
        <dbReference type="ARBA" id="ARBA00023136"/>
    </source>
</evidence>
<dbReference type="Gene3D" id="1.20.81.30">
    <property type="entry name" value="Type II secretion system (T2SS), domain F"/>
    <property type="match status" value="2"/>
</dbReference>
<feature type="domain" description="Type II secretion system protein GspF" evidence="8">
    <location>
        <begin position="272"/>
        <end position="395"/>
    </location>
</feature>
<evidence type="ECO:0000313" key="10">
    <source>
        <dbReference type="Proteomes" id="UP000178798"/>
    </source>
</evidence>
<gene>
    <name evidence="9" type="ORF">A2999_01660</name>
</gene>
<sequence>MRFQYTALQSNGKIIEGNYEAENPAEVLKHLASQGLKPISLKVLKSAEKEMGFQIFKRSITVVDRVFLTKYLSLMLKVGTDLLRAIDILIADFDKPALKALLIEIRLGIEKGQPFYSTFLRYPKFFSPVFVNLIKAGETSGNLEQILNQLSTSLQREQDLRNKIKAALTYPMLLLIASFIILFLLVSFALPKIAGVFSSSGFEPPMFSKIVFTIGLFIGKYVLVIAISLVTIIVGSWLLFSKTMVGRKIFYQFIVKVPAVGGVLKKIALQRFASTFSALLSAGLPILEALEITADAIGSEELKSSLMRISREGIMRGLTIGEAFRRETAFPRVVVNLMAISEKAGHVEKMLMTLADFYESEIESSIKSLVSFLEPVLLLLIGLVVGAIALSIIVPIYQLVGNF</sequence>
<dbReference type="InterPro" id="IPR003004">
    <property type="entry name" value="GspF/PilC"/>
</dbReference>
<keyword evidence="5 7" id="KW-1133">Transmembrane helix</keyword>
<evidence type="ECO:0000313" key="9">
    <source>
        <dbReference type="EMBL" id="OGM92156.1"/>
    </source>
</evidence>
<dbReference type="InterPro" id="IPR018076">
    <property type="entry name" value="T2SS_GspF_dom"/>
</dbReference>
<feature type="transmembrane region" description="Helical" evidence="7">
    <location>
        <begin position="168"/>
        <end position="190"/>
    </location>
</feature>
<dbReference type="Pfam" id="PF00482">
    <property type="entry name" value="T2SSF"/>
    <property type="match status" value="2"/>
</dbReference>
<comment type="caution">
    <text evidence="9">The sequence shown here is derived from an EMBL/GenBank/DDBJ whole genome shotgun (WGS) entry which is preliminary data.</text>
</comment>
<proteinExistence type="inferred from homology"/>
<dbReference type="AlphaFoldDB" id="A0A1F8DUT2"/>
<evidence type="ECO:0000256" key="3">
    <source>
        <dbReference type="ARBA" id="ARBA00022475"/>
    </source>
</evidence>
<evidence type="ECO:0000256" key="2">
    <source>
        <dbReference type="ARBA" id="ARBA00005745"/>
    </source>
</evidence>
<dbReference type="GO" id="GO:0005886">
    <property type="term" value="C:plasma membrane"/>
    <property type="evidence" value="ECO:0007669"/>
    <property type="project" value="UniProtKB-SubCell"/>
</dbReference>
<comment type="subcellular location">
    <subcellularLocation>
        <location evidence="1">Cell membrane</location>
        <topology evidence="1">Multi-pass membrane protein</topology>
    </subcellularLocation>
</comment>
<name>A0A1F8DUT2_9BACT</name>
<organism evidence="9 10">
    <name type="scientific">Candidatus Wolfebacteria bacterium RIFCSPLOWO2_01_FULL_38_11</name>
    <dbReference type="NCBI Taxonomy" id="1802556"/>
    <lineage>
        <taxon>Bacteria</taxon>
        <taxon>Candidatus Wolfeibacteriota</taxon>
    </lineage>
</organism>
<evidence type="ECO:0000256" key="7">
    <source>
        <dbReference type="SAM" id="Phobius"/>
    </source>
</evidence>
<evidence type="ECO:0000256" key="5">
    <source>
        <dbReference type="ARBA" id="ARBA00022989"/>
    </source>
</evidence>
<dbReference type="PANTHER" id="PTHR30012">
    <property type="entry name" value="GENERAL SECRETION PATHWAY PROTEIN"/>
    <property type="match status" value="1"/>
</dbReference>
<feature type="transmembrane region" description="Helical" evidence="7">
    <location>
        <begin position="210"/>
        <end position="240"/>
    </location>
</feature>
<dbReference type="EMBL" id="MGIQ01000001">
    <property type="protein sequence ID" value="OGM92156.1"/>
    <property type="molecule type" value="Genomic_DNA"/>
</dbReference>
<protein>
    <recommendedName>
        <fullName evidence="8">Type II secretion system protein GspF domain-containing protein</fullName>
    </recommendedName>
</protein>
<dbReference type="PRINTS" id="PR00812">
    <property type="entry name" value="BCTERIALGSPF"/>
</dbReference>
<dbReference type="InterPro" id="IPR042094">
    <property type="entry name" value="T2SS_GspF_sf"/>
</dbReference>
<feature type="domain" description="Type II secretion system protein GspF" evidence="8">
    <location>
        <begin position="69"/>
        <end position="191"/>
    </location>
</feature>
<reference evidence="9 10" key="1">
    <citation type="journal article" date="2016" name="Nat. Commun.">
        <title>Thousands of microbial genomes shed light on interconnected biogeochemical processes in an aquifer system.</title>
        <authorList>
            <person name="Anantharaman K."/>
            <person name="Brown C.T."/>
            <person name="Hug L.A."/>
            <person name="Sharon I."/>
            <person name="Castelle C.J."/>
            <person name="Probst A.J."/>
            <person name="Thomas B.C."/>
            <person name="Singh A."/>
            <person name="Wilkins M.J."/>
            <person name="Karaoz U."/>
            <person name="Brodie E.L."/>
            <person name="Williams K.H."/>
            <person name="Hubbard S.S."/>
            <person name="Banfield J.F."/>
        </authorList>
    </citation>
    <scope>NUCLEOTIDE SEQUENCE [LARGE SCALE GENOMIC DNA]</scope>
</reference>